<organism evidence="2">
    <name type="scientific">Hydatigena taeniaeformis</name>
    <name type="common">Feline tapeworm</name>
    <name type="synonym">Taenia taeniaeformis</name>
    <dbReference type="NCBI Taxonomy" id="6205"/>
    <lineage>
        <taxon>Eukaryota</taxon>
        <taxon>Metazoa</taxon>
        <taxon>Spiralia</taxon>
        <taxon>Lophotrochozoa</taxon>
        <taxon>Platyhelminthes</taxon>
        <taxon>Cestoda</taxon>
        <taxon>Eucestoda</taxon>
        <taxon>Cyclophyllidea</taxon>
        <taxon>Taeniidae</taxon>
        <taxon>Hydatigera</taxon>
    </lineage>
</organism>
<proteinExistence type="predicted"/>
<feature type="region of interest" description="Disordered" evidence="1">
    <location>
        <begin position="1"/>
        <end position="73"/>
    </location>
</feature>
<name>A0A0R3WUN8_HYDTA</name>
<evidence type="ECO:0000256" key="1">
    <source>
        <dbReference type="SAM" id="MobiDB-lite"/>
    </source>
</evidence>
<protein>
    <submittedName>
        <fullName evidence="2">WH2 domain-containing protein</fullName>
    </submittedName>
</protein>
<feature type="compositionally biased region" description="Pro residues" evidence="1">
    <location>
        <begin position="13"/>
        <end position="25"/>
    </location>
</feature>
<evidence type="ECO:0000313" key="2">
    <source>
        <dbReference type="WBParaSite" id="TTAC_0000447801-mRNA-1"/>
    </source>
</evidence>
<sequence length="73" mass="7703">LLSKGPSARQTPNGPPPSSFNPLPPETNSFGDASTMSAREMQSELERLARTSKEALDNSSGLGEKPVTTEKSS</sequence>
<dbReference type="WBParaSite" id="TTAC_0000447801-mRNA-1">
    <property type="protein sequence ID" value="TTAC_0000447801-mRNA-1"/>
    <property type="gene ID" value="TTAC_0000447801"/>
</dbReference>
<accession>A0A0R3WUN8</accession>
<feature type="compositionally biased region" description="Basic and acidic residues" evidence="1">
    <location>
        <begin position="41"/>
        <end position="56"/>
    </location>
</feature>
<reference evidence="2" key="1">
    <citation type="submission" date="2017-02" db="UniProtKB">
        <authorList>
            <consortium name="WormBaseParasite"/>
        </authorList>
    </citation>
    <scope>IDENTIFICATION</scope>
</reference>
<dbReference type="STRING" id="6205.A0A0R3WUN8"/>
<feature type="compositionally biased region" description="Polar residues" evidence="1">
    <location>
        <begin position="26"/>
        <end position="37"/>
    </location>
</feature>
<dbReference type="AlphaFoldDB" id="A0A0R3WUN8"/>